<keyword evidence="5" id="KW-1185">Reference proteome</keyword>
<evidence type="ECO:0000313" key="5">
    <source>
        <dbReference type="Proteomes" id="UP000736335"/>
    </source>
</evidence>
<organism evidence="4 5">
    <name type="scientific">Thelephora terrestris</name>
    <dbReference type="NCBI Taxonomy" id="56493"/>
    <lineage>
        <taxon>Eukaryota</taxon>
        <taxon>Fungi</taxon>
        <taxon>Dikarya</taxon>
        <taxon>Basidiomycota</taxon>
        <taxon>Agaricomycotina</taxon>
        <taxon>Agaricomycetes</taxon>
        <taxon>Thelephorales</taxon>
        <taxon>Thelephoraceae</taxon>
        <taxon>Thelephora</taxon>
    </lineage>
</organism>
<dbReference type="CDD" id="cd02883">
    <property type="entry name" value="NUDIX_Hydrolase"/>
    <property type="match status" value="1"/>
</dbReference>
<feature type="region of interest" description="Disordered" evidence="2">
    <location>
        <begin position="1"/>
        <end position="70"/>
    </location>
</feature>
<dbReference type="GO" id="GO:0006167">
    <property type="term" value="P:AMP biosynthetic process"/>
    <property type="evidence" value="ECO:0007669"/>
    <property type="project" value="TreeGrafter"/>
</dbReference>
<dbReference type="OrthoDB" id="276276at2759"/>
<reference evidence="4" key="1">
    <citation type="journal article" date="2020" name="Nat. Commun.">
        <title>Large-scale genome sequencing of mycorrhizal fungi provides insights into the early evolution of symbiotic traits.</title>
        <authorList>
            <person name="Miyauchi S."/>
            <person name="Kiss E."/>
            <person name="Kuo A."/>
            <person name="Drula E."/>
            <person name="Kohler A."/>
            <person name="Sanchez-Garcia M."/>
            <person name="Morin E."/>
            <person name="Andreopoulos B."/>
            <person name="Barry K.W."/>
            <person name="Bonito G."/>
            <person name="Buee M."/>
            <person name="Carver A."/>
            <person name="Chen C."/>
            <person name="Cichocki N."/>
            <person name="Clum A."/>
            <person name="Culley D."/>
            <person name="Crous P.W."/>
            <person name="Fauchery L."/>
            <person name="Girlanda M."/>
            <person name="Hayes R.D."/>
            <person name="Keri Z."/>
            <person name="LaButti K."/>
            <person name="Lipzen A."/>
            <person name="Lombard V."/>
            <person name="Magnuson J."/>
            <person name="Maillard F."/>
            <person name="Murat C."/>
            <person name="Nolan M."/>
            <person name="Ohm R.A."/>
            <person name="Pangilinan J."/>
            <person name="Pereira M.F."/>
            <person name="Perotto S."/>
            <person name="Peter M."/>
            <person name="Pfister S."/>
            <person name="Riley R."/>
            <person name="Sitrit Y."/>
            <person name="Stielow J.B."/>
            <person name="Szollosi G."/>
            <person name="Zifcakova L."/>
            <person name="Stursova M."/>
            <person name="Spatafora J.W."/>
            <person name="Tedersoo L."/>
            <person name="Vaario L.M."/>
            <person name="Yamada A."/>
            <person name="Yan M."/>
            <person name="Wang P."/>
            <person name="Xu J."/>
            <person name="Bruns T."/>
            <person name="Baldrian P."/>
            <person name="Vilgalys R."/>
            <person name="Dunand C."/>
            <person name="Henrissat B."/>
            <person name="Grigoriev I.V."/>
            <person name="Hibbett D."/>
            <person name="Nagy L.G."/>
            <person name="Martin F.M."/>
        </authorList>
    </citation>
    <scope>NUCLEOTIDE SEQUENCE</scope>
    <source>
        <strain evidence="4">UH-Tt-Lm1</strain>
    </source>
</reference>
<dbReference type="InterPro" id="IPR000086">
    <property type="entry name" value="NUDIX_hydrolase_dom"/>
</dbReference>
<evidence type="ECO:0000313" key="4">
    <source>
        <dbReference type="EMBL" id="KAF9792745.1"/>
    </source>
</evidence>
<dbReference type="GO" id="GO:0004081">
    <property type="term" value="F:bis(5'-nucleosyl)-tetraphosphatase (asymmetrical) activity"/>
    <property type="evidence" value="ECO:0007669"/>
    <property type="project" value="TreeGrafter"/>
</dbReference>
<feature type="domain" description="Nudix hydrolase" evidence="3">
    <location>
        <begin position="80"/>
        <end position="234"/>
    </location>
</feature>
<dbReference type="SUPFAM" id="SSF55811">
    <property type="entry name" value="Nudix"/>
    <property type="match status" value="1"/>
</dbReference>
<dbReference type="EMBL" id="WIUZ02000001">
    <property type="protein sequence ID" value="KAF9792745.1"/>
    <property type="molecule type" value="Genomic_DNA"/>
</dbReference>
<dbReference type="InterPro" id="IPR051325">
    <property type="entry name" value="Nudix_hydrolase_domain"/>
</dbReference>
<dbReference type="PANTHER" id="PTHR21340">
    <property type="entry name" value="DIADENOSINE 5,5-P1,P4-TETRAPHOSPHATE PYROPHOSPHOHYDROLASE MUTT"/>
    <property type="match status" value="1"/>
</dbReference>
<dbReference type="AlphaFoldDB" id="A0A9P6HQM9"/>
<evidence type="ECO:0000256" key="2">
    <source>
        <dbReference type="SAM" id="MobiDB-lite"/>
    </source>
</evidence>
<keyword evidence="1" id="KW-0378">Hydrolase</keyword>
<sequence>MNLFRNLWRPMDRPPNSSSIPVAHDGSTGTVPDRSSGSPQSQSPNPTQPRSSNHQRAVVSPYSPHSTQGPFQTRMFVSENFMLGAGVVIIQPSSGKVVVVQDGDRWFLPKGRKDLGESIEHAALREAYEESGYRCEFLPLYHWTNAPVESRLAYGQRHAEPLYVVMTSYLGRRNRPPGEYLTFWYVCQIGPDAVRELGTGMPDEAGYVSHLVTPEIAHQLLSEIERTVLAVAFNEWLRSVEVDENVRATDTQQRGERQE</sequence>
<feature type="compositionally biased region" description="Low complexity" evidence="2">
    <location>
        <begin position="35"/>
        <end position="52"/>
    </location>
</feature>
<proteinExistence type="predicted"/>
<reference evidence="4" key="2">
    <citation type="submission" date="2020-11" db="EMBL/GenBank/DDBJ databases">
        <authorList>
            <consortium name="DOE Joint Genome Institute"/>
            <person name="Kuo A."/>
            <person name="Miyauchi S."/>
            <person name="Kiss E."/>
            <person name="Drula E."/>
            <person name="Kohler A."/>
            <person name="Sanchez-Garcia M."/>
            <person name="Andreopoulos B."/>
            <person name="Barry K.W."/>
            <person name="Bonito G."/>
            <person name="Buee M."/>
            <person name="Carver A."/>
            <person name="Chen C."/>
            <person name="Cichocki N."/>
            <person name="Clum A."/>
            <person name="Culley D."/>
            <person name="Crous P.W."/>
            <person name="Fauchery L."/>
            <person name="Girlanda M."/>
            <person name="Hayes R."/>
            <person name="Keri Z."/>
            <person name="Labutti K."/>
            <person name="Lipzen A."/>
            <person name="Lombard V."/>
            <person name="Magnuson J."/>
            <person name="Maillard F."/>
            <person name="Morin E."/>
            <person name="Murat C."/>
            <person name="Nolan M."/>
            <person name="Ohm R."/>
            <person name="Pangilinan J."/>
            <person name="Pereira M."/>
            <person name="Perotto S."/>
            <person name="Peter M."/>
            <person name="Riley R."/>
            <person name="Sitrit Y."/>
            <person name="Stielow B."/>
            <person name="Szollosi G."/>
            <person name="Zifcakova L."/>
            <person name="Stursova M."/>
            <person name="Spatafora J.W."/>
            <person name="Tedersoo L."/>
            <person name="Vaario L.-M."/>
            <person name="Yamada A."/>
            <person name="Yan M."/>
            <person name="Wang P."/>
            <person name="Xu J."/>
            <person name="Bruns T."/>
            <person name="Baldrian P."/>
            <person name="Vilgalys R."/>
            <person name="Henrissat B."/>
            <person name="Grigoriev I.V."/>
            <person name="Hibbett D."/>
            <person name="Nagy L.G."/>
            <person name="Martin F.M."/>
        </authorList>
    </citation>
    <scope>NUCLEOTIDE SEQUENCE</scope>
    <source>
        <strain evidence="4">UH-Tt-Lm1</strain>
    </source>
</reference>
<gene>
    <name evidence="4" type="ORF">BJ322DRAFT_72010</name>
</gene>
<name>A0A9P6HQM9_9AGAM</name>
<evidence type="ECO:0000256" key="1">
    <source>
        <dbReference type="ARBA" id="ARBA00022801"/>
    </source>
</evidence>
<dbReference type="Pfam" id="PF00293">
    <property type="entry name" value="NUDIX"/>
    <property type="match status" value="1"/>
</dbReference>
<evidence type="ECO:0000259" key="3">
    <source>
        <dbReference type="PROSITE" id="PS51462"/>
    </source>
</evidence>
<dbReference type="PROSITE" id="PS00893">
    <property type="entry name" value="NUDIX_BOX"/>
    <property type="match status" value="1"/>
</dbReference>
<protein>
    <recommendedName>
        <fullName evidence="3">Nudix hydrolase domain-containing protein</fullName>
    </recommendedName>
</protein>
<dbReference type="InterPro" id="IPR020084">
    <property type="entry name" value="NUDIX_hydrolase_CS"/>
</dbReference>
<dbReference type="PROSITE" id="PS51462">
    <property type="entry name" value="NUDIX"/>
    <property type="match status" value="1"/>
</dbReference>
<dbReference type="GO" id="GO:0006754">
    <property type="term" value="P:ATP biosynthetic process"/>
    <property type="evidence" value="ECO:0007669"/>
    <property type="project" value="TreeGrafter"/>
</dbReference>
<accession>A0A9P6HQM9</accession>
<dbReference type="InterPro" id="IPR015797">
    <property type="entry name" value="NUDIX_hydrolase-like_dom_sf"/>
</dbReference>
<dbReference type="Proteomes" id="UP000736335">
    <property type="component" value="Unassembled WGS sequence"/>
</dbReference>
<dbReference type="Gene3D" id="3.90.79.10">
    <property type="entry name" value="Nucleoside Triphosphate Pyrophosphohydrolase"/>
    <property type="match status" value="1"/>
</dbReference>
<comment type="caution">
    <text evidence="4">The sequence shown here is derived from an EMBL/GenBank/DDBJ whole genome shotgun (WGS) entry which is preliminary data.</text>
</comment>
<dbReference type="PANTHER" id="PTHR21340:SF0">
    <property type="entry name" value="BIS(5'-NUCLEOSYL)-TETRAPHOSPHATASE [ASYMMETRICAL]"/>
    <property type="match status" value="1"/>
</dbReference>